<evidence type="ECO:0000256" key="5">
    <source>
        <dbReference type="ARBA" id="ARBA00022840"/>
    </source>
</evidence>
<keyword evidence="15" id="KW-1185">Reference proteome</keyword>
<protein>
    <recommendedName>
        <fullName evidence="2 9">DNA repair and recombination protein RadA</fullName>
    </recommendedName>
</protein>
<dbReference type="OrthoDB" id="31129at2157"/>
<gene>
    <name evidence="14" type="primary">recA</name>
    <name evidence="9" type="synonym">radA</name>
    <name evidence="13" type="ORF">ASJ82_03055</name>
    <name evidence="14" type="ORF">MSCUN_07070</name>
</gene>
<dbReference type="GO" id="GO:0006310">
    <property type="term" value="P:DNA recombination"/>
    <property type="evidence" value="ECO:0007669"/>
    <property type="project" value="UniProtKB-UniRule"/>
</dbReference>
<dbReference type="InterPro" id="IPR010995">
    <property type="entry name" value="DNA_repair_Rad51/TF_NusA_a-hlx"/>
</dbReference>
<reference evidence="14 16" key="1">
    <citation type="submission" date="2016-04" db="EMBL/GenBank/DDBJ databases">
        <title>Genome sequence of Methanosphaera cuniculi DSM 4103.</title>
        <authorList>
            <person name="Poehlein A."/>
            <person name="Seedorf H."/>
            <person name="Daniel R."/>
        </authorList>
    </citation>
    <scope>NUCLEOTIDE SEQUENCE [LARGE SCALE GENOMIC DNA]</scope>
    <source>
        <strain evidence="14 16">DSM 4103</strain>
    </source>
</reference>
<evidence type="ECO:0000256" key="8">
    <source>
        <dbReference type="ARBA" id="ARBA00025684"/>
    </source>
</evidence>
<dbReference type="RefSeq" id="WP_095607837.1">
    <property type="nucleotide sequence ID" value="NZ_CAUHCB010000009.1"/>
</dbReference>
<dbReference type="NCBIfam" id="TIGR02236">
    <property type="entry name" value="recomb_radA"/>
    <property type="match status" value="1"/>
</dbReference>
<evidence type="ECO:0000259" key="12">
    <source>
        <dbReference type="PROSITE" id="PS50163"/>
    </source>
</evidence>
<reference evidence="13 15" key="2">
    <citation type="journal article" date="2017" name="BMC Genomics">
        <title>Genomic analysis of methanogenic archaea reveals a shift towards energy conservation.</title>
        <authorList>
            <person name="Gilmore S.P."/>
            <person name="Henske J.K."/>
            <person name="Sexton J.A."/>
            <person name="Solomon K.V."/>
            <person name="Seppala S."/>
            <person name="Yoo J.I."/>
            <person name="Huyett L.M."/>
            <person name="Pressman A."/>
            <person name="Cogan J.Z."/>
            <person name="Kivenson V."/>
            <person name="Peng X."/>
            <person name="Tan Y."/>
            <person name="Valentine D.L."/>
            <person name="O'Malley M.A."/>
        </authorList>
    </citation>
    <scope>NUCLEOTIDE SEQUENCE [LARGE SCALE GENOMIC DNA]</scope>
    <source>
        <strain evidence="13 15">1R-7</strain>
    </source>
</reference>
<dbReference type="SUPFAM" id="SSF52540">
    <property type="entry name" value="P-loop containing nucleoside triphosphate hydrolases"/>
    <property type="match status" value="1"/>
</dbReference>
<dbReference type="AlphaFoldDB" id="A0A2A2HFK9"/>
<dbReference type="EMBL" id="LWMS01000020">
    <property type="protein sequence ID" value="PWL08271.1"/>
    <property type="molecule type" value="Genomic_DNA"/>
</dbReference>
<comment type="function">
    <text evidence="8 9 10">Involved in DNA repair and in homologous recombination. Binds and assemble on single-stranded DNA to form a nucleoprotein filament. Hydrolyzes ATP in a ssDNA-dependent manner and promotes DNA strand exchange between homologous DNA molecules.</text>
</comment>
<evidence type="ECO:0000256" key="6">
    <source>
        <dbReference type="ARBA" id="ARBA00023125"/>
    </source>
</evidence>
<dbReference type="Gene3D" id="1.10.150.20">
    <property type="entry name" value="5' to 3' exonuclease, C-terminal subdomain"/>
    <property type="match status" value="1"/>
</dbReference>
<evidence type="ECO:0000256" key="3">
    <source>
        <dbReference type="ARBA" id="ARBA00022741"/>
    </source>
</evidence>
<dbReference type="Proteomes" id="UP000217528">
    <property type="component" value="Unassembled WGS sequence"/>
</dbReference>
<dbReference type="SUPFAM" id="SSF47794">
    <property type="entry name" value="Rad51 N-terminal domain-like"/>
    <property type="match status" value="1"/>
</dbReference>
<dbReference type="CDD" id="cd19515">
    <property type="entry name" value="archRadA"/>
    <property type="match status" value="1"/>
</dbReference>
<keyword evidence="6 9" id="KW-0238">DNA-binding</keyword>
<dbReference type="InterPro" id="IPR011938">
    <property type="entry name" value="DNA_recomb/repair_RadA"/>
</dbReference>
<accession>A0A2A2HFK9</accession>
<dbReference type="GO" id="GO:0006281">
    <property type="term" value="P:DNA repair"/>
    <property type="evidence" value="ECO:0007669"/>
    <property type="project" value="UniProtKB-UniRule"/>
</dbReference>
<dbReference type="Pfam" id="PF08423">
    <property type="entry name" value="Rad51"/>
    <property type="match status" value="1"/>
</dbReference>
<dbReference type="PROSITE" id="PS50163">
    <property type="entry name" value="RECA_3"/>
    <property type="match status" value="1"/>
</dbReference>
<feature type="domain" description="RecA family profile 1" evidence="11">
    <location>
        <begin position="86"/>
        <end position="258"/>
    </location>
</feature>
<keyword evidence="7 9" id="KW-0233">DNA recombination</keyword>
<dbReference type="Proteomes" id="UP000246004">
    <property type="component" value="Unassembled WGS sequence"/>
</dbReference>
<dbReference type="PANTHER" id="PTHR22942">
    <property type="entry name" value="RECA/RAD51/RADA DNA STRAND-PAIRING FAMILY MEMBER"/>
    <property type="match status" value="1"/>
</dbReference>
<dbReference type="EMBL" id="LMVN01000001">
    <property type="protein sequence ID" value="PAV08187.1"/>
    <property type="molecule type" value="Genomic_DNA"/>
</dbReference>
<dbReference type="InterPro" id="IPR027417">
    <property type="entry name" value="P-loop_NTPase"/>
</dbReference>
<dbReference type="GO" id="GO:0005524">
    <property type="term" value="F:ATP binding"/>
    <property type="evidence" value="ECO:0007669"/>
    <property type="project" value="UniProtKB-UniRule"/>
</dbReference>
<comment type="similarity">
    <text evidence="1 9 10">Belongs to the eukaryotic RecA-like protein family.</text>
</comment>
<dbReference type="FunFam" id="3.40.50.300:FF:002052">
    <property type="entry name" value="DNA repair protein RAD51 homolog"/>
    <property type="match status" value="1"/>
</dbReference>
<dbReference type="InterPro" id="IPR003593">
    <property type="entry name" value="AAA+_ATPase"/>
</dbReference>
<keyword evidence="5 9" id="KW-0067">ATP-binding</keyword>
<evidence type="ECO:0000256" key="2">
    <source>
        <dbReference type="ARBA" id="ARBA00018144"/>
    </source>
</evidence>
<keyword evidence="3 9" id="KW-0547">Nucleotide-binding</keyword>
<dbReference type="InterPro" id="IPR020587">
    <property type="entry name" value="RecA_monomer-monomer_interface"/>
</dbReference>
<evidence type="ECO:0000256" key="9">
    <source>
        <dbReference type="HAMAP-Rule" id="MF_00348"/>
    </source>
</evidence>
<comment type="caution">
    <text evidence="13">The sequence shown here is derived from an EMBL/GenBank/DDBJ whole genome shotgun (WGS) entry which is preliminary data.</text>
</comment>
<dbReference type="NCBIfam" id="NF003301">
    <property type="entry name" value="PRK04301.1"/>
    <property type="match status" value="1"/>
</dbReference>
<sequence length="322" mass="35057">MTNKEEEIIEEKIELEDLPSVGEKTAQKLRDAGFGDMMRLATATAKELSVKVEIGEGVAAKVIEAARKAEKIDFESAFEVSQRRLDVGRITTGSKGLDELIGGGIETQSITEVYGEFGSGKSQISHELAVTTQLPVEEGGLDGDVVFIDTENTFRPERVAQIATGFGLDVDEVLKRIHVARAFNSSHQILMADKINELIQSGVPIKLIIIDSLMAHFRAEYVGRESLATRQQKLNQHLHTLQTIANSYNVAVLITNQVQSKPDAFFGTPTKAVGGHVLGHASTYRVLLKKGLSGKRVARLVDSPHLPEGEAVFKVTTEGLVD</sequence>
<evidence type="ECO:0000313" key="15">
    <source>
        <dbReference type="Proteomes" id="UP000217528"/>
    </source>
</evidence>
<evidence type="ECO:0000256" key="4">
    <source>
        <dbReference type="ARBA" id="ARBA00022763"/>
    </source>
</evidence>
<name>A0A2A2HFK9_9EURY</name>
<dbReference type="Gene3D" id="3.40.50.300">
    <property type="entry name" value="P-loop containing nucleotide triphosphate hydrolases"/>
    <property type="match status" value="1"/>
</dbReference>
<dbReference type="InterPro" id="IPR016467">
    <property type="entry name" value="DNA_recomb/repair_RecA-like"/>
</dbReference>
<feature type="binding site" evidence="9">
    <location>
        <begin position="115"/>
        <end position="122"/>
    </location>
    <ligand>
        <name>ATP</name>
        <dbReference type="ChEBI" id="CHEBI:30616"/>
    </ligand>
</feature>
<evidence type="ECO:0000259" key="11">
    <source>
        <dbReference type="PROSITE" id="PS50162"/>
    </source>
</evidence>
<dbReference type="SMART" id="SM00382">
    <property type="entry name" value="AAA"/>
    <property type="match status" value="1"/>
</dbReference>
<dbReference type="InterPro" id="IPR020588">
    <property type="entry name" value="RecA_ATP-bd"/>
</dbReference>
<evidence type="ECO:0000313" key="14">
    <source>
        <dbReference type="EMBL" id="PWL08271.1"/>
    </source>
</evidence>
<dbReference type="PIRSF" id="PIRSF005856">
    <property type="entry name" value="Rad51"/>
    <property type="match status" value="1"/>
</dbReference>
<dbReference type="PANTHER" id="PTHR22942:SF30">
    <property type="entry name" value="MEIOTIC RECOMBINATION PROTEIN DMC1_LIM15 HOMOLOG"/>
    <property type="match status" value="1"/>
</dbReference>
<feature type="domain" description="RecA family profile 2" evidence="12">
    <location>
        <begin position="263"/>
        <end position="322"/>
    </location>
</feature>
<organism evidence="13 15">
    <name type="scientific">Methanosphaera cuniculi</name>
    <dbReference type="NCBI Taxonomy" id="1077256"/>
    <lineage>
        <taxon>Archaea</taxon>
        <taxon>Methanobacteriati</taxon>
        <taxon>Methanobacteriota</taxon>
        <taxon>Methanomada group</taxon>
        <taxon>Methanobacteria</taxon>
        <taxon>Methanobacteriales</taxon>
        <taxon>Methanobacteriaceae</taxon>
        <taxon>Methanosphaera</taxon>
    </lineage>
</organism>
<keyword evidence="4 9" id="KW-0227">DNA damage</keyword>
<evidence type="ECO:0000256" key="1">
    <source>
        <dbReference type="ARBA" id="ARBA00008050"/>
    </source>
</evidence>
<dbReference type="GO" id="GO:0003684">
    <property type="term" value="F:damaged DNA binding"/>
    <property type="evidence" value="ECO:0007669"/>
    <property type="project" value="UniProtKB-UniRule"/>
</dbReference>
<dbReference type="PROSITE" id="PS50162">
    <property type="entry name" value="RECA_2"/>
    <property type="match status" value="1"/>
</dbReference>
<dbReference type="HAMAP" id="MF_00348">
    <property type="entry name" value="RadA_arch"/>
    <property type="match status" value="1"/>
</dbReference>
<evidence type="ECO:0000313" key="16">
    <source>
        <dbReference type="Proteomes" id="UP000246004"/>
    </source>
</evidence>
<proteinExistence type="inferred from homology"/>
<dbReference type="InterPro" id="IPR013632">
    <property type="entry name" value="Rad51_C"/>
</dbReference>
<evidence type="ECO:0000256" key="10">
    <source>
        <dbReference type="PIRNR" id="PIRNR005856"/>
    </source>
</evidence>
<evidence type="ECO:0000256" key="7">
    <source>
        <dbReference type="ARBA" id="ARBA00023172"/>
    </source>
</evidence>
<dbReference type="Pfam" id="PF14520">
    <property type="entry name" value="HHH_5"/>
    <property type="match status" value="1"/>
</dbReference>
<evidence type="ECO:0000313" key="13">
    <source>
        <dbReference type="EMBL" id="PAV08187.1"/>
    </source>
</evidence>
<dbReference type="GO" id="GO:0140664">
    <property type="term" value="F:ATP-dependent DNA damage sensor activity"/>
    <property type="evidence" value="ECO:0007669"/>
    <property type="project" value="InterPro"/>
</dbReference>